<protein>
    <submittedName>
        <fullName evidence="1">Uncharacterized protein</fullName>
    </submittedName>
</protein>
<reference evidence="1" key="1">
    <citation type="submission" date="2017-01" db="EMBL/GenBank/DDBJ databases">
        <title>A deep insight into the sialotranscriptome of adult male and female Cluex tarsalis mosquitoes.</title>
        <authorList>
            <person name="Ribeiro J.M."/>
            <person name="Moreira F."/>
            <person name="Bernard K.A."/>
            <person name="Calvo E."/>
        </authorList>
    </citation>
    <scope>NUCLEOTIDE SEQUENCE</scope>
    <source>
        <strain evidence="1">Kern County</strain>
        <tissue evidence="1">Salivary glands</tissue>
    </source>
</reference>
<dbReference type="EMBL" id="GFDL01008785">
    <property type="protein sequence ID" value="JAV26260.1"/>
    <property type="molecule type" value="Transcribed_RNA"/>
</dbReference>
<sequence>MQQLIQNKDVVKFISETKYFMDEFDTIISHWDLSGNFFLYYLIEIHEGVTQLLARFTTLSLDGVGAREHEHFFKLQCCGQEFHTVKDLRLHHNSCRHKKSGHEEQDNCELKSALLKLAFFNRRVNEYLQYGTVADRYLCLYLKKILKKIMITLDTFAL</sequence>
<proteinExistence type="predicted"/>
<name>A0A1Q3FFE4_CULTA</name>
<dbReference type="AlphaFoldDB" id="A0A1Q3FFE4"/>
<evidence type="ECO:0000313" key="1">
    <source>
        <dbReference type="EMBL" id="JAV26260.1"/>
    </source>
</evidence>
<organism evidence="1">
    <name type="scientific">Culex tarsalis</name>
    <name type="common">Encephalitis mosquito</name>
    <dbReference type="NCBI Taxonomy" id="7177"/>
    <lineage>
        <taxon>Eukaryota</taxon>
        <taxon>Metazoa</taxon>
        <taxon>Ecdysozoa</taxon>
        <taxon>Arthropoda</taxon>
        <taxon>Hexapoda</taxon>
        <taxon>Insecta</taxon>
        <taxon>Pterygota</taxon>
        <taxon>Neoptera</taxon>
        <taxon>Endopterygota</taxon>
        <taxon>Diptera</taxon>
        <taxon>Nematocera</taxon>
        <taxon>Culicoidea</taxon>
        <taxon>Culicidae</taxon>
        <taxon>Culicinae</taxon>
        <taxon>Culicini</taxon>
        <taxon>Culex</taxon>
        <taxon>Culex</taxon>
    </lineage>
</organism>
<accession>A0A1Q3FFE4</accession>